<evidence type="ECO:0000256" key="1">
    <source>
        <dbReference type="SAM" id="MobiDB-lite"/>
    </source>
</evidence>
<keyword evidence="3" id="KW-1185">Reference proteome</keyword>
<reference evidence="2" key="1">
    <citation type="submission" date="2023-05" db="EMBL/GenBank/DDBJ databases">
        <authorList>
            <person name="Stuckert A."/>
        </authorList>
    </citation>
    <scope>NUCLEOTIDE SEQUENCE</scope>
</reference>
<feature type="region of interest" description="Disordered" evidence="1">
    <location>
        <begin position="1"/>
        <end position="21"/>
    </location>
</feature>
<proteinExistence type="predicted"/>
<dbReference type="EMBL" id="CATNWA010017871">
    <property type="protein sequence ID" value="CAI9603711.1"/>
    <property type="molecule type" value="Genomic_DNA"/>
</dbReference>
<gene>
    <name evidence="2" type="ORF">SPARVUS_LOCUS13361883</name>
</gene>
<evidence type="ECO:0000313" key="2">
    <source>
        <dbReference type="EMBL" id="CAI9603711.1"/>
    </source>
</evidence>
<dbReference type="Proteomes" id="UP001162483">
    <property type="component" value="Unassembled WGS sequence"/>
</dbReference>
<comment type="caution">
    <text evidence="2">The sequence shown here is derived from an EMBL/GenBank/DDBJ whole genome shotgun (WGS) entry which is preliminary data.</text>
</comment>
<accession>A0ABN9G4M3</accession>
<evidence type="ECO:0000313" key="3">
    <source>
        <dbReference type="Proteomes" id="UP001162483"/>
    </source>
</evidence>
<organism evidence="2 3">
    <name type="scientific">Staurois parvus</name>
    <dbReference type="NCBI Taxonomy" id="386267"/>
    <lineage>
        <taxon>Eukaryota</taxon>
        <taxon>Metazoa</taxon>
        <taxon>Chordata</taxon>
        <taxon>Craniata</taxon>
        <taxon>Vertebrata</taxon>
        <taxon>Euteleostomi</taxon>
        <taxon>Amphibia</taxon>
        <taxon>Batrachia</taxon>
        <taxon>Anura</taxon>
        <taxon>Neobatrachia</taxon>
        <taxon>Ranoidea</taxon>
        <taxon>Ranidae</taxon>
        <taxon>Staurois</taxon>
    </lineage>
</organism>
<name>A0ABN9G4M3_9NEOB</name>
<sequence>MIGTSHRDPGQSPTGDLAWGQDSPKCWLYVIQFSLENSIYFRFIFNYVVQELA</sequence>
<protein>
    <submittedName>
        <fullName evidence="2">Uncharacterized protein</fullName>
    </submittedName>
</protein>